<dbReference type="EMBL" id="CP048222">
    <property type="protein sequence ID" value="QHT70876.1"/>
    <property type="molecule type" value="Genomic_DNA"/>
</dbReference>
<protein>
    <recommendedName>
        <fullName evidence="3">Hyalin</fullName>
    </recommendedName>
</protein>
<sequence>MDISEDRNYEATGLWKQGLNSDPNQSLQLFQGPISGLSKLGNSIYFLGQYFSNEGLGLYKLNDAGTTPILVKEGVYSQENETVASGNIFYFISGDDTYGTELWRSDGTTGGTFLLKDIFPGGGSSYPQHLVNINGTLYFTATDDSETKLWKTNGTTAATVAFNFTPIVVKPDLTAAPGKQWDKTFGGIGQGLGDTREDARITIHTSDGGYLVCGTSASKVGADKTAASKGDYDYWIVKISANGSKLWDKTFGGTDADILTSAIGTTDGGFLLVGYSRSGISGDKTQATQDFFYNYWVIKISANGSKLWDKTFAGNWIDMATTVIATADGGFLIGGYSDSGAVYDKTEYNRGFSDYWVIKISANGSKLWDKTFGAQGRITLPR</sequence>
<dbReference type="KEGG" id="rhoz:GXP67_31625"/>
<accession>A0A6C0GS35</accession>
<dbReference type="PANTHER" id="PTHR42754">
    <property type="entry name" value="ENDOGLUCANASE"/>
    <property type="match status" value="1"/>
</dbReference>
<dbReference type="PANTHER" id="PTHR42754:SF1">
    <property type="entry name" value="LIPOPROTEIN"/>
    <property type="match status" value="1"/>
</dbReference>
<dbReference type="InterPro" id="IPR030916">
    <property type="entry name" value="ELWxxDGT_rpt"/>
</dbReference>
<name>A0A6C0GS35_9BACT</name>
<keyword evidence="2" id="KW-1185">Reference proteome</keyword>
<evidence type="ECO:0008006" key="3">
    <source>
        <dbReference type="Google" id="ProtNLM"/>
    </source>
</evidence>
<dbReference type="NCBIfam" id="TIGR04534">
    <property type="entry name" value="ELWxxDGT_rpt"/>
    <property type="match status" value="1"/>
</dbReference>
<evidence type="ECO:0000313" key="1">
    <source>
        <dbReference type="EMBL" id="QHT70876.1"/>
    </source>
</evidence>
<gene>
    <name evidence="1" type="ORF">GXP67_31625</name>
</gene>
<dbReference type="RefSeq" id="WP_162446824.1">
    <property type="nucleotide sequence ID" value="NZ_CP048222.1"/>
</dbReference>
<reference evidence="1 2" key="1">
    <citation type="submission" date="2020-01" db="EMBL/GenBank/DDBJ databases">
        <authorList>
            <person name="Kim M.K."/>
        </authorList>
    </citation>
    <scope>NUCLEOTIDE SEQUENCE [LARGE SCALE GENOMIC DNA]</scope>
    <source>
        <strain evidence="1 2">172606-1</strain>
    </source>
</reference>
<evidence type="ECO:0000313" key="2">
    <source>
        <dbReference type="Proteomes" id="UP000480178"/>
    </source>
</evidence>
<proteinExistence type="predicted"/>
<dbReference type="AlphaFoldDB" id="A0A6C0GS35"/>
<organism evidence="1 2">
    <name type="scientific">Rhodocytophaga rosea</name>
    <dbReference type="NCBI Taxonomy" id="2704465"/>
    <lineage>
        <taxon>Bacteria</taxon>
        <taxon>Pseudomonadati</taxon>
        <taxon>Bacteroidota</taxon>
        <taxon>Cytophagia</taxon>
        <taxon>Cytophagales</taxon>
        <taxon>Rhodocytophagaceae</taxon>
        <taxon>Rhodocytophaga</taxon>
    </lineage>
</organism>
<dbReference type="Proteomes" id="UP000480178">
    <property type="component" value="Chromosome"/>
</dbReference>